<dbReference type="GO" id="GO:0016491">
    <property type="term" value="F:oxidoreductase activity"/>
    <property type="evidence" value="ECO:0007669"/>
    <property type="project" value="InterPro"/>
</dbReference>
<keyword evidence="3" id="KW-1185">Reference proteome</keyword>
<protein>
    <submittedName>
        <fullName evidence="2">Multimeric flavodoxin WrbA</fullName>
    </submittedName>
</protein>
<dbReference type="PATRIC" id="fig|1300349.4.peg.1259"/>
<proteinExistence type="predicted"/>
<dbReference type="InterPro" id="IPR005025">
    <property type="entry name" value="FMN_Rdtase-like_dom"/>
</dbReference>
<evidence type="ECO:0000313" key="3">
    <source>
        <dbReference type="Proteomes" id="UP000092484"/>
    </source>
</evidence>
<organism evidence="2 3">
    <name type="scientific">Erythrobacter dokdonensis DSW-74</name>
    <dbReference type="NCBI Taxonomy" id="1300349"/>
    <lineage>
        <taxon>Bacteria</taxon>
        <taxon>Pseudomonadati</taxon>
        <taxon>Pseudomonadota</taxon>
        <taxon>Alphaproteobacteria</taxon>
        <taxon>Sphingomonadales</taxon>
        <taxon>Erythrobacteraceae</taxon>
        <taxon>Erythrobacter/Porphyrobacter group</taxon>
        <taxon>Erythrobacter</taxon>
    </lineage>
</organism>
<reference evidence="2 3" key="1">
    <citation type="submission" date="2016-06" db="EMBL/GenBank/DDBJ databases">
        <title>Genome sequence of Porphyrobacter dokdonensis DSW-74.</title>
        <authorList>
            <person name="Kim J.F."/>
            <person name="Song J.Y."/>
        </authorList>
    </citation>
    <scope>NUCLEOTIDE SEQUENCE [LARGE SCALE GENOMIC DNA]</scope>
    <source>
        <strain evidence="2 3">DSW-74</strain>
    </source>
</reference>
<dbReference type="InterPro" id="IPR029039">
    <property type="entry name" value="Flavoprotein-like_sf"/>
</dbReference>
<dbReference type="Proteomes" id="UP000092484">
    <property type="component" value="Unassembled WGS sequence"/>
</dbReference>
<name>A0A1A7BKY0_9SPHN</name>
<feature type="domain" description="NADPH-dependent FMN reductase-like" evidence="1">
    <location>
        <begin position="46"/>
        <end position="107"/>
    </location>
</feature>
<dbReference type="STRING" id="1300349.I603_1263"/>
<accession>A0A1A7BKY0</accession>
<dbReference type="AlphaFoldDB" id="A0A1A7BKY0"/>
<dbReference type="SUPFAM" id="SSF52218">
    <property type="entry name" value="Flavoproteins"/>
    <property type="match status" value="1"/>
</dbReference>
<gene>
    <name evidence="2" type="ORF">I603_1263</name>
</gene>
<dbReference type="EMBL" id="LZYB01000002">
    <property type="protein sequence ID" value="OBV11820.1"/>
    <property type="molecule type" value="Genomic_DNA"/>
</dbReference>
<dbReference type="RefSeq" id="WP_068863142.1">
    <property type="nucleotide sequence ID" value="NZ_LZYB01000002.1"/>
</dbReference>
<comment type="caution">
    <text evidence="2">The sequence shown here is derived from an EMBL/GenBank/DDBJ whole genome shotgun (WGS) entry which is preliminary data.</text>
</comment>
<sequence>MEDSPPPARLLIAWHSRTGASEAMAQAAAEGAGDALLLRADAVTADALLRAGGYLFVCPENLAGMSGLMKEMFDRTYYDVLGRIEGRPYATIIAAGSDGEGAQRQIDRIATGWRLRRVAESMIVNFAAQTPEAIAAPKTVPGKALKECRELGSALSEGISLGIF</sequence>
<evidence type="ECO:0000313" key="2">
    <source>
        <dbReference type="EMBL" id="OBV11820.1"/>
    </source>
</evidence>
<dbReference type="Gene3D" id="3.40.50.360">
    <property type="match status" value="1"/>
</dbReference>
<evidence type="ECO:0000259" key="1">
    <source>
        <dbReference type="Pfam" id="PF03358"/>
    </source>
</evidence>
<dbReference type="Pfam" id="PF03358">
    <property type="entry name" value="FMN_red"/>
    <property type="match status" value="1"/>
</dbReference>